<evidence type="ECO:0000313" key="2">
    <source>
        <dbReference type="EMBL" id="EMO57020.1"/>
    </source>
</evidence>
<dbReference type="InterPro" id="IPR002716">
    <property type="entry name" value="PIN_dom"/>
</dbReference>
<dbReference type="CDD" id="cd18686">
    <property type="entry name" value="PIN_VapC-like"/>
    <property type="match status" value="1"/>
</dbReference>
<accession>M6VJQ0</accession>
<dbReference type="Gene3D" id="3.40.50.1010">
    <property type="entry name" value="5'-nuclease"/>
    <property type="match status" value="1"/>
</dbReference>
<dbReference type="EMBL" id="AKWE02000136">
    <property type="protein sequence ID" value="EMO57020.1"/>
    <property type="molecule type" value="Genomic_DNA"/>
</dbReference>
<dbReference type="Pfam" id="PF01850">
    <property type="entry name" value="PIN"/>
    <property type="match status" value="1"/>
</dbReference>
<protein>
    <submittedName>
        <fullName evidence="2">PIN domain protein</fullName>
    </submittedName>
</protein>
<feature type="domain" description="PIN" evidence="1">
    <location>
        <begin position="3"/>
        <end position="115"/>
    </location>
</feature>
<reference evidence="2 3" key="1">
    <citation type="submission" date="2013-01" db="EMBL/GenBank/DDBJ databases">
        <authorList>
            <person name="Harkins D.M."/>
            <person name="Durkin A.S."/>
            <person name="Brinkac L.M."/>
            <person name="Haft D.H."/>
            <person name="Selengut J.D."/>
            <person name="Sanka R."/>
            <person name="DePew J."/>
            <person name="Purushe J."/>
            <person name="Matthias M.A."/>
            <person name="Vinetz J.M."/>
            <person name="Sutton G.G."/>
            <person name="Nierman W.C."/>
            <person name="Fouts D.E."/>
        </authorList>
    </citation>
    <scope>NUCLEOTIDE SEQUENCE [LARGE SCALE GENOMIC DNA]</scope>
    <source>
        <strain evidence="2 3">CBC1416</strain>
    </source>
</reference>
<dbReference type="SUPFAM" id="SSF88723">
    <property type="entry name" value="PIN domain-like"/>
    <property type="match status" value="1"/>
</dbReference>
<organism evidence="2 3">
    <name type="scientific">Leptospira santarosai str. CBC1416</name>
    <dbReference type="NCBI Taxonomy" id="1193059"/>
    <lineage>
        <taxon>Bacteria</taxon>
        <taxon>Pseudomonadati</taxon>
        <taxon>Spirochaetota</taxon>
        <taxon>Spirochaetia</taxon>
        <taxon>Leptospirales</taxon>
        <taxon>Leptospiraceae</taxon>
        <taxon>Leptospira</taxon>
    </lineage>
</organism>
<evidence type="ECO:0000259" key="1">
    <source>
        <dbReference type="Pfam" id="PF01850"/>
    </source>
</evidence>
<gene>
    <name evidence="2" type="ORF">LEP1GSC161_0451</name>
</gene>
<dbReference type="AlphaFoldDB" id="M6VJQ0"/>
<evidence type="ECO:0000313" key="3">
    <source>
        <dbReference type="Proteomes" id="UP000012149"/>
    </source>
</evidence>
<comment type="caution">
    <text evidence="2">The sequence shown here is derived from an EMBL/GenBank/DDBJ whole genome shotgun (WGS) entry which is preliminary data.</text>
</comment>
<dbReference type="Proteomes" id="UP000012149">
    <property type="component" value="Unassembled WGS sequence"/>
</dbReference>
<proteinExistence type="predicted"/>
<sequence>MNIVDSSGWLEYFSGTKRSGLFSEAIEKTDKLIVPTISLYEVFKKIYLERDENSALRAIAHMQQGTVIDLDASISIFAAKLSRDRKIPMADSIILATARKYKATLWTQDENFIGLDRVKYFPKKQ</sequence>
<name>M6VJQ0_9LEPT</name>
<dbReference type="InterPro" id="IPR029060">
    <property type="entry name" value="PIN-like_dom_sf"/>
</dbReference>